<name>A0ABP6CNU1_9ACTN</name>
<evidence type="ECO:0000256" key="7">
    <source>
        <dbReference type="ARBA" id="ARBA00023122"/>
    </source>
</evidence>
<feature type="compositionally biased region" description="Polar residues" evidence="11">
    <location>
        <begin position="450"/>
        <end position="484"/>
    </location>
</feature>
<feature type="compositionally biased region" description="Low complexity" evidence="11">
    <location>
        <begin position="549"/>
        <end position="566"/>
    </location>
</feature>
<organism evidence="15 16">
    <name type="scientific">Actinomadura fulvescens</name>
    <dbReference type="NCBI Taxonomy" id="46160"/>
    <lineage>
        <taxon>Bacteria</taxon>
        <taxon>Bacillati</taxon>
        <taxon>Actinomycetota</taxon>
        <taxon>Actinomycetes</taxon>
        <taxon>Streptosporangiales</taxon>
        <taxon>Thermomonosporaceae</taxon>
        <taxon>Actinomadura</taxon>
    </lineage>
</organism>
<feature type="domain" description="CBS" evidence="13">
    <location>
        <begin position="222"/>
        <end position="282"/>
    </location>
</feature>
<proteinExistence type="inferred from homology"/>
<gene>
    <name evidence="15" type="ORF">GCM10010411_67250</name>
</gene>
<evidence type="ECO:0000256" key="11">
    <source>
        <dbReference type="SAM" id="MobiDB-lite"/>
    </source>
</evidence>
<keyword evidence="16" id="KW-1185">Reference proteome</keyword>
<dbReference type="InterPro" id="IPR005170">
    <property type="entry name" value="Transptr-assoc_dom"/>
</dbReference>
<evidence type="ECO:0000256" key="3">
    <source>
        <dbReference type="ARBA" id="ARBA00022475"/>
    </source>
</evidence>
<dbReference type="InterPro" id="IPR046342">
    <property type="entry name" value="CBS_dom_sf"/>
</dbReference>
<evidence type="ECO:0000256" key="2">
    <source>
        <dbReference type="ARBA" id="ARBA00006337"/>
    </source>
</evidence>
<dbReference type="PROSITE" id="PS51371">
    <property type="entry name" value="CBS"/>
    <property type="match status" value="2"/>
</dbReference>
<feature type="transmembrane region" description="Helical" evidence="12">
    <location>
        <begin position="135"/>
        <end position="158"/>
    </location>
</feature>
<evidence type="ECO:0000256" key="1">
    <source>
        <dbReference type="ARBA" id="ARBA00004651"/>
    </source>
</evidence>
<dbReference type="InterPro" id="IPR000644">
    <property type="entry name" value="CBS_dom"/>
</dbReference>
<feature type="transmembrane region" description="Helical" evidence="12">
    <location>
        <begin position="90"/>
        <end position="115"/>
    </location>
</feature>
<dbReference type="RefSeq" id="WP_344546505.1">
    <property type="nucleotide sequence ID" value="NZ_BAAATD010000010.1"/>
</dbReference>
<evidence type="ECO:0000256" key="8">
    <source>
        <dbReference type="ARBA" id="ARBA00023136"/>
    </source>
</evidence>
<accession>A0ABP6CNU1</accession>
<feature type="transmembrane region" description="Helical" evidence="12">
    <location>
        <begin position="57"/>
        <end position="78"/>
    </location>
</feature>
<dbReference type="PANTHER" id="PTHR43099">
    <property type="entry name" value="UPF0053 PROTEIN YRKA"/>
    <property type="match status" value="1"/>
</dbReference>
<evidence type="ECO:0000256" key="4">
    <source>
        <dbReference type="ARBA" id="ARBA00022692"/>
    </source>
</evidence>
<feature type="compositionally biased region" description="Low complexity" evidence="11">
    <location>
        <begin position="576"/>
        <end position="590"/>
    </location>
</feature>
<feature type="domain" description="CBS" evidence="13">
    <location>
        <begin position="285"/>
        <end position="342"/>
    </location>
</feature>
<evidence type="ECO:0000313" key="16">
    <source>
        <dbReference type="Proteomes" id="UP001501509"/>
    </source>
</evidence>
<keyword evidence="3" id="KW-1003">Cell membrane</keyword>
<protein>
    <submittedName>
        <fullName evidence="15">Uncharacterized protein</fullName>
    </submittedName>
</protein>
<dbReference type="Pfam" id="PF01595">
    <property type="entry name" value="CNNM"/>
    <property type="match status" value="1"/>
</dbReference>
<dbReference type="Gene3D" id="3.10.580.10">
    <property type="entry name" value="CBS-domain"/>
    <property type="match status" value="1"/>
</dbReference>
<dbReference type="InterPro" id="IPR036318">
    <property type="entry name" value="FAD-bd_PCMH-like_sf"/>
</dbReference>
<keyword evidence="6 10" id="KW-1133">Transmembrane helix</keyword>
<dbReference type="InterPro" id="IPR044751">
    <property type="entry name" value="Ion_transp-like_CBS"/>
</dbReference>
<reference evidence="16" key="1">
    <citation type="journal article" date="2019" name="Int. J. Syst. Evol. Microbiol.">
        <title>The Global Catalogue of Microorganisms (GCM) 10K type strain sequencing project: providing services to taxonomists for standard genome sequencing and annotation.</title>
        <authorList>
            <consortium name="The Broad Institute Genomics Platform"/>
            <consortium name="The Broad Institute Genome Sequencing Center for Infectious Disease"/>
            <person name="Wu L."/>
            <person name="Ma J."/>
        </authorList>
    </citation>
    <scope>NUCLEOTIDE SEQUENCE [LARGE SCALE GENOMIC DNA]</scope>
    <source>
        <strain evidence="16">JCM 6833</strain>
    </source>
</reference>
<feature type="compositionally biased region" description="Low complexity" evidence="11">
    <location>
        <begin position="485"/>
        <end position="535"/>
    </location>
</feature>
<evidence type="ECO:0000256" key="9">
    <source>
        <dbReference type="PROSITE-ProRule" id="PRU00703"/>
    </source>
</evidence>
<dbReference type="PANTHER" id="PTHR43099:SF6">
    <property type="entry name" value="UPF0053 PROTEIN RV1842C"/>
    <property type="match status" value="1"/>
</dbReference>
<dbReference type="InterPro" id="IPR051676">
    <property type="entry name" value="UPF0053_domain"/>
</dbReference>
<dbReference type="EMBL" id="BAAATD010000010">
    <property type="protein sequence ID" value="GAA2621791.1"/>
    <property type="molecule type" value="Genomic_DNA"/>
</dbReference>
<comment type="caution">
    <text evidence="15">The sequence shown here is derived from an EMBL/GenBank/DDBJ whole genome shotgun (WGS) entry which is preliminary data.</text>
</comment>
<evidence type="ECO:0000256" key="6">
    <source>
        <dbReference type="ARBA" id="ARBA00022989"/>
    </source>
</evidence>
<dbReference type="SUPFAM" id="SSF54631">
    <property type="entry name" value="CBS-domain pair"/>
    <property type="match status" value="1"/>
</dbReference>
<comment type="similarity">
    <text evidence="2">Belongs to the UPF0053 family.</text>
</comment>
<dbReference type="SUPFAM" id="SSF56176">
    <property type="entry name" value="FAD-binding/transporter-associated domain-like"/>
    <property type="match status" value="1"/>
</dbReference>
<dbReference type="InterPro" id="IPR002550">
    <property type="entry name" value="CNNM"/>
</dbReference>
<evidence type="ECO:0000256" key="5">
    <source>
        <dbReference type="ARBA" id="ARBA00022737"/>
    </source>
</evidence>
<keyword evidence="5" id="KW-0677">Repeat</keyword>
<feature type="compositionally biased region" description="Low complexity" evidence="11">
    <location>
        <begin position="605"/>
        <end position="614"/>
    </location>
</feature>
<dbReference type="InterPro" id="IPR016169">
    <property type="entry name" value="FAD-bd_PCMH_sub2"/>
</dbReference>
<dbReference type="Proteomes" id="UP001501509">
    <property type="component" value="Unassembled WGS sequence"/>
</dbReference>
<feature type="region of interest" description="Disordered" evidence="11">
    <location>
        <begin position="440"/>
        <end position="622"/>
    </location>
</feature>
<dbReference type="SMART" id="SM01091">
    <property type="entry name" value="CorC_HlyC"/>
    <property type="match status" value="1"/>
</dbReference>
<evidence type="ECO:0000256" key="10">
    <source>
        <dbReference type="PROSITE-ProRule" id="PRU01193"/>
    </source>
</evidence>
<comment type="subcellular location">
    <subcellularLocation>
        <location evidence="1">Cell membrane</location>
        <topology evidence="1">Multi-pass membrane protein</topology>
    </subcellularLocation>
</comment>
<dbReference type="Pfam" id="PF00571">
    <property type="entry name" value="CBS"/>
    <property type="match status" value="2"/>
</dbReference>
<keyword evidence="8 10" id="KW-0472">Membrane</keyword>
<sequence length="622" mass="63296">MLTAALGVLAVVLLTAATGYFVAQEFAYVAADRARLAQAADQGDTGAHRALKVIGRLSFMLSGAQLGITMTTLVVGFIAKPALAELIEPLLDVAGVPAGATGAIALATGFVLATLVQMVLGELFPKNLALARAEWLARVLAPSTLVYLTVAGPLIRLFDRTAERLLRAVGVEPVEELQGGATREDLGEIIGRSHSAGHLPADLSGLLERALSFGDLTADEVMVPRPQVRTLPGDATVGDLVTLIRETGHTAYPVYGQEVDDVIGVAGVREVADDTLDQDAPIRRFARPALLVPGSQPLYGVIEQMRDSGEEFACVVDEYGGLAGILTFEDIAEELVGEITDEVDTRDAVPCTEPDGSWLLDASLRIDEVSRMTRLPLPESDAYDTLAGLVMAELRRLPAPGDRLVVGFDPESGDLGKAELEVVSLARRVASQVRLRAISPSDAPDLPTCDSPTETPSAAITAPSNGKTTASTTNPKNGHDNNPANGAVTSPSSTSSGSPGNGSVASPSSASNTTSSDSHSNTAVTSLSSASSTSAGPNDGHGNSAGNGSVASLSSTSNASPAASDGTGSGHGDGPGSSLSSAANGSPASGDGSGADDGSGEGVDDGAAVVSATSGQEVSWTR</sequence>
<keyword evidence="4 10" id="KW-0812">Transmembrane</keyword>
<keyword evidence="7 9" id="KW-0129">CBS domain</keyword>
<evidence type="ECO:0000313" key="15">
    <source>
        <dbReference type="EMBL" id="GAA2621791.1"/>
    </source>
</evidence>
<evidence type="ECO:0000259" key="14">
    <source>
        <dbReference type="PROSITE" id="PS51846"/>
    </source>
</evidence>
<feature type="domain" description="CNNM transmembrane" evidence="14">
    <location>
        <begin position="1"/>
        <end position="203"/>
    </location>
</feature>
<dbReference type="Pfam" id="PF03471">
    <property type="entry name" value="CorC_HlyC"/>
    <property type="match status" value="1"/>
</dbReference>
<dbReference type="PROSITE" id="PS51846">
    <property type="entry name" value="CNNM"/>
    <property type="match status" value="1"/>
</dbReference>
<evidence type="ECO:0000259" key="13">
    <source>
        <dbReference type="PROSITE" id="PS51371"/>
    </source>
</evidence>
<evidence type="ECO:0000256" key="12">
    <source>
        <dbReference type="SAM" id="Phobius"/>
    </source>
</evidence>
<dbReference type="CDD" id="cd04590">
    <property type="entry name" value="CBS_pair_CorC_HlyC_assoc"/>
    <property type="match status" value="1"/>
</dbReference>
<dbReference type="Gene3D" id="3.30.465.10">
    <property type="match status" value="1"/>
</dbReference>